<feature type="binding site" evidence="4">
    <location>
        <begin position="100"/>
        <end position="101"/>
    </location>
    <ligand>
        <name>S-adenosyl-L-methionine</name>
        <dbReference type="ChEBI" id="CHEBI:59789"/>
    </ligand>
</feature>
<dbReference type="PROSITE" id="PS51608">
    <property type="entry name" value="SAM_MT_UBIE"/>
    <property type="match status" value="1"/>
</dbReference>
<reference evidence="5 6" key="2">
    <citation type="submission" date="2018-12" db="EMBL/GenBank/DDBJ databases">
        <title>Nakamurella antarcticus sp. nov., isolated from Antarctica South Shetland Islands soil.</title>
        <authorList>
            <person name="Peng F."/>
        </authorList>
    </citation>
    <scope>NUCLEOTIDE SEQUENCE [LARGE SCALE GENOMIC DNA]</scope>
    <source>
        <strain evidence="5 6">S14-144</strain>
    </source>
</reference>
<dbReference type="PROSITE" id="PS01183">
    <property type="entry name" value="UBIE_1"/>
    <property type="match status" value="1"/>
</dbReference>
<dbReference type="EC" id="2.1.1.163" evidence="4"/>
<organism evidence="5 6">
    <name type="scientific">Nakamurella antarctica</name>
    <dbReference type="NCBI Taxonomy" id="1902245"/>
    <lineage>
        <taxon>Bacteria</taxon>
        <taxon>Bacillati</taxon>
        <taxon>Actinomycetota</taxon>
        <taxon>Actinomycetes</taxon>
        <taxon>Nakamurellales</taxon>
        <taxon>Nakamurellaceae</taxon>
        <taxon>Nakamurella</taxon>
    </lineage>
</organism>
<comment type="pathway">
    <text evidence="4">Quinol/quinone metabolism; menaquinone biosynthesis; menaquinol from 1,4-dihydroxy-2-naphthoate: step 2/2.</text>
</comment>
<dbReference type="OrthoDB" id="9808140at2"/>
<dbReference type="HAMAP" id="MF_01813">
    <property type="entry name" value="MenG_UbiE_methyltr"/>
    <property type="match status" value="1"/>
</dbReference>
<dbReference type="UniPathway" id="UPA00079">
    <property type="reaction ID" value="UER00169"/>
</dbReference>
<comment type="similarity">
    <text evidence="4">Belongs to the class I-like SAM-binding methyltransferase superfamily. MenG/UbiE family.</text>
</comment>
<keyword evidence="1 4" id="KW-0489">Methyltransferase</keyword>
<dbReference type="RefSeq" id="WP_124799650.1">
    <property type="nucleotide sequence ID" value="NZ_CP034170.1"/>
</dbReference>
<accession>A0A3G8ZPL6</accession>
<evidence type="ECO:0000256" key="2">
    <source>
        <dbReference type="ARBA" id="ARBA00022679"/>
    </source>
</evidence>
<dbReference type="GO" id="GO:0009234">
    <property type="term" value="P:menaquinone biosynthetic process"/>
    <property type="evidence" value="ECO:0007669"/>
    <property type="project" value="UniProtKB-UniRule"/>
</dbReference>
<dbReference type="EMBL" id="CP034170">
    <property type="protein sequence ID" value="AZI58745.1"/>
    <property type="molecule type" value="Genomic_DNA"/>
</dbReference>
<dbReference type="SUPFAM" id="SSF53335">
    <property type="entry name" value="S-adenosyl-L-methionine-dependent methyltransferases"/>
    <property type="match status" value="1"/>
</dbReference>
<comment type="catalytic activity">
    <reaction evidence="4">
        <text>a 2-demethylmenaquinol + S-adenosyl-L-methionine = a menaquinol + S-adenosyl-L-homocysteine + H(+)</text>
        <dbReference type="Rhea" id="RHEA:42640"/>
        <dbReference type="Rhea" id="RHEA-COMP:9539"/>
        <dbReference type="Rhea" id="RHEA-COMP:9563"/>
        <dbReference type="ChEBI" id="CHEBI:15378"/>
        <dbReference type="ChEBI" id="CHEBI:18151"/>
        <dbReference type="ChEBI" id="CHEBI:55437"/>
        <dbReference type="ChEBI" id="CHEBI:57856"/>
        <dbReference type="ChEBI" id="CHEBI:59789"/>
        <dbReference type="EC" id="2.1.1.163"/>
    </reaction>
</comment>
<feature type="binding site" evidence="4">
    <location>
        <position position="117"/>
    </location>
    <ligand>
        <name>S-adenosyl-L-methionine</name>
        <dbReference type="ChEBI" id="CHEBI:59789"/>
    </ligand>
</feature>
<dbReference type="PANTHER" id="PTHR43591">
    <property type="entry name" value="METHYLTRANSFERASE"/>
    <property type="match status" value="1"/>
</dbReference>
<evidence type="ECO:0000313" key="6">
    <source>
        <dbReference type="Proteomes" id="UP000268084"/>
    </source>
</evidence>
<evidence type="ECO:0000256" key="1">
    <source>
        <dbReference type="ARBA" id="ARBA00022603"/>
    </source>
</evidence>
<dbReference type="PROSITE" id="PS01184">
    <property type="entry name" value="UBIE_2"/>
    <property type="match status" value="1"/>
</dbReference>
<sequence>MGRAGLEKDPQQVAGMFDEVADGYDRANTFISFGQDRRWRRHMVRTLQLMPGAKVLDVAAGTAVSTSELATSGVWAVALDFSLGMLRAGSKRQVPKVAGDAMYLPFADGTFDAVTISFGLRNVQNPNAALAEFARVTRPGGQLLVCEVSRPRMAILRFGHRVHLRKVLPMLARRFSTNPEAYTYLGESTEAWMDPKTLAHTIADSGWKSVAWRSMTFGVVALHHAIRDES</sequence>
<evidence type="ECO:0000256" key="3">
    <source>
        <dbReference type="ARBA" id="ARBA00022691"/>
    </source>
</evidence>
<feature type="binding site" evidence="4">
    <location>
        <position position="80"/>
    </location>
    <ligand>
        <name>S-adenosyl-L-methionine</name>
        <dbReference type="ChEBI" id="CHEBI:59789"/>
    </ligand>
</feature>
<dbReference type="InterPro" id="IPR023576">
    <property type="entry name" value="UbiE/COQ5_MeTrFase_CS"/>
</dbReference>
<reference evidence="5 6" key="1">
    <citation type="submission" date="2018-11" db="EMBL/GenBank/DDBJ databases">
        <authorList>
            <person name="Da X."/>
        </authorList>
    </citation>
    <scope>NUCLEOTIDE SEQUENCE [LARGE SCALE GENOMIC DNA]</scope>
    <source>
        <strain evidence="5 6">S14-144</strain>
    </source>
</reference>
<feature type="binding site" evidence="4">
    <location>
        <position position="62"/>
    </location>
    <ligand>
        <name>S-adenosyl-L-methionine</name>
        <dbReference type="ChEBI" id="CHEBI:59789"/>
    </ligand>
</feature>
<proteinExistence type="inferred from homology"/>
<keyword evidence="6" id="KW-1185">Reference proteome</keyword>
<keyword evidence="3 4" id="KW-0949">S-adenosyl-L-methionine</keyword>
<name>A0A3G8ZPL6_9ACTN</name>
<dbReference type="NCBIfam" id="TIGR01934">
    <property type="entry name" value="MenG_MenH_UbiE"/>
    <property type="match status" value="1"/>
</dbReference>
<evidence type="ECO:0000256" key="4">
    <source>
        <dbReference type="HAMAP-Rule" id="MF_01813"/>
    </source>
</evidence>
<dbReference type="InterPro" id="IPR029063">
    <property type="entry name" value="SAM-dependent_MTases_sf"/>
</dbReference>
<dbReference type="AlphaFoldDB" id="A0A3G8ZPL6"/>
<dbReference type="InterPro" id="IPR004033">
    <property type="entry name" value="UbiE/COQ5_MeTrFase"/>
</dbReference>
<dbReference type="GO" id="GO:0032259">
    <property type="term" value="P:methylation"/>
    <property type="evidence" value="ECO:0007669"/>
    <property type="project" value="UniProtKB-KW"/>
</dbReference>
<dbReference type="PANTHER" id="PTHR43591:SF24">
    <property type="entry name" value="2-METHOXY-6-POLYPRENYL-1,4-BENZOQUINOL METHYLASE, MITOCHONDRIAL"/>
    <property type="match status" value="1"/>
</dbReference>
<protein>
    <recommendedName>
        <fullName evidence="4">Demethylmenaquinone methyltransferase</fullName>
        <ecNumber evidence="4">2.1.1.163</ecNumber>
    </recommendedName>
</protein>
<comment type="function">
    <text evidence="4">Methyltransferase required for the conversion of demethylmenaquinol (DMKH2) to menaquinol (MKH2).</text>
</comment>
<dbReference type="CDD" id="cd02440">
    <property type="entry name" value="AdoMet_MTases"/>
    <property type="match status" value="1"/>
</dbReference>
<gene>
    <name evidence="4" type="primary">menG</name>
    <name evidence="5" type="ORF">EH165_11980</name>
</gene>
<evidence type="ECO:0000313" key="5">
    <source>
        <dbReference type="EMBL" id="AZI58745.1"/>
    </source>
</evidence>
<dbReference type="Pfam" id="PF01209">
    <property type="entry name" value="Ubie_methyltran"/>
    <property type="match status" value="1"/>
</dbReference>
<keyword evidence="4" id="KW-0474">Menaquinone biosynthesis</keyword>
<dbReference type="GO" id="GO:0043770">
    <property type="term" value="F:demethylmenaquinone methyltransferase activity"/>
    <property type="evidence" value="ECO:0007669"/>
    <property type="project" value="UniProtKB-UniRule"/>
</dbReference>
<keyword evidence="2 4" id="KW-0808">Transferase</keyword>
<dbReference type="KEGG" id="nak:EH165_11980"/>
<dbReference type="Gene3D" id="3.40.50.150">
    <property type="entry name" value="Vaccinia Virus protein VP39"/>
    <property type="match status" value="1"/>
</dbReference>
<dbReference type="Proteomes" id="UP000268084">
    <property type="component" value="Chromosome"/>
</dbReference>